<sequence>MLERESGDDAAKLSGALALMRRRLDIFDAPKEELASRFRELLANARSAVSAADEVAQTLMSAASGRSALLVERRTHARACIEAMILEIATWGGAAAAGPVGATLDLVLNLYSGSDHGALAAPDKEFLASAYVALRAALVGAARSAYIDRMLDIRVRTAGPEHERIEIYDRKRGAALTPSILYDGEGAMQSAIAVRDLLRESLAWEHISDSDLCELGDLLDATLEGGALSHALRADPASGRPIDISTVGEIRETAREFAPRVPLALAPLRRTAPVRDDGGAVGESNLAVRIAPPEYPYPFDGLTPDDLAVFLTPTLARGPLQQLGLDVDQVAAARRRRIAAESVASAYQESRERGAAGDLGKETLTAFSSQLVQELAKEFAAEQFKDFFKGAAKMALLSSGVACLGPLVDLVFGFIFPKPKPLTIEDVQKLIDEAIGYNNDIWAGIRLSDAYCDAFNAYTSHVESLELERTKPNKQKTMMQYDQWRAPYTECKNLWGRVAGTSQTGWIFECGRLPIVEDSVMLYFKVVSDMILADDLHFTYEQWLVSGKKSSETDLATQYEIHKKKTNEIIMGHISELGSILKQYETILHDAPDSTYIKTIARNDFKFVDYRWWVFEVRYNIEDKFYHKIFKKDLKVLEHAIYTGWSKNMEKIYNHHHGWLAHLQTMYYARYARFMNIRAEFNKLFSHISSIPMSLWRIKYTIGNHSSFINEYNFVIHKEDNSKMHFNLLKRPSNGYDNKMSFLTQYGFVWIYFDTCTAMFGVGDYADIYSADYGIGVTPPLSDWQWPGERIDDIRGIARRSIKLLRVTTPYTITFWSETNFEGKKFSMPSNNTTHQYDDVSPCKSMQIRVDTRFWYGLNQVGRTLEIAFKSKKNTEEPSDRFALDPDMSAIYGQ</sequence>
<dbReference type="EMBL" id="CP023737">
    <property type="protein sequence ID" value="ATQ68286.1"/>
    <property type="molecule type" value="Genomic_DNA"/>
</dbReference>
<dbReference type="KEGG" id="mtw:CQW49_10660"/>
<dbReference type="AlphaFoldDB" id="A0A2D2CZZ6"/>
<accession>A0A2D2CZZ6</accession>
<evidence type="ECO:0000313" key="2">
    <source>
        <dbReference type="Proteomes" id="UP000230709"/>
    </source>
</evidence>
<keyword evidence="2" id="KW-1185">Reference proteome</keyword>
<reference evidence="2" key="1">
    <citation type="submission" date="2017-10" db="EMBL/GenBank/DDBJ databases">
        <title>Completed PacBio SMRT sequence of Methylosinus trichosporium OB3b reveals presence of a third large plasmid.</title>
        <authorList>
            <person name="Charles T.C."/>
            <person name="Lynch M.D.J."/>
            <person name="Heil J.R."/>
            <person name="Cheng J."/>
        </authorList>
    </citation>
    <scope>NUCLEOTIDE SEQUENCE [LARGE SCALE GENOMIC DNA]</scope>
    <source>
        <strain evidence="2">OB3b</strain>
    </source>
</reference>
<name>A0A2D2CZZ6_METT3</name>
<evidence type="ECO:0000313" key="1">
    <source>
        <dbReference type="EMBL" id="ATQ68286.1"/>
    </source>
</evidence>
<proteinExistence type="predicted"/>
<dbReference type="Proteomes" id="UP000230709">
    <property type="component" value="Chromosome"/>
</dbReference>
<protein>
    <submittedName>
        <fullName evidence="1">Uncharacterized protein</fullName>
    </submittedName>
</protein>
<organism evidence="1 2">
    <name type="scientific">Methylosinus trichosporium (strain ATCC 35070 / NCIMB 11131 / UNIQEM 75 / OB3b)</name>
    <dbReference type="NCBI Taxonomy" id="595536"/>
    <lineage>
        <taxon>Bacteria</taxon>
        <taxon>Pseudomonadati</taxon>
        <taxon>Pseudomonadota</taxon>
        <taxon>Alphaproteobacteria</taxon>
        <taxon>Hyphomicrobiales</taxon>
        <taxon>Methylocystaceae</taxon>
        <taxon>Methylosinus</taxon>
    </lineage>
</organism>
<gene>
    <name evidence="1" type="ORF">CQW49_10660</name>
</gene>